<gene>
    <name evidence="1" type="ordered locus">MTR_1g081720</name>
</gene>
<evidence type="ECO:0000313" key="3">
    <source>
        <dbReference type="Proteomes" id="UP000002051"/>
    </source>
</evidence>
<protein>
    <submittedName>
        <fullName evidence="1 2">Uncharacterized protein</fullName>
    </submittedName>
</protein>
<dbReference type="EMBL" id="CM001217">
    <property type="protein sequence ID" value="KEH43044.1"/>
    <property type="molecule type" value="Genomic_DNA"/>
</dbReference>
<name>A0A072VM10_MEDTR</name>
<dbReference type="Proteomes" id="UP000002051">
    <property type="component" value="Unassembled WGS sequence"/>
</dbReference>
<evidence type="ECO:0000313" key="2">
    <source>
        <dbReference type="EnsemblPlants" id="KEH43044"/>
    </source>
</evidence>
<evidence type="ECO:0000313" key="1">
    <source>
        <dbReference type="EMBL" id="KEH43044.1"/>
    </source>
</evidence>
<dbReference type="AlphaFoldDB" id="A0A072VM10"/>
<dbReference type="EnsemblPlants" id="KEH43044">
    <property type="protein sequence ID" value="KEH43044"/>
    <property type="gene ID" value="MTR_1g081720"/>
</dbReference>
<reference evidence="1 3" key="2">
    <citation type="journal article" date="2014" name="BMC Genomics">
        <title>An improved genome release (version Mt4.0) for the model legume Medicago truncatula.</title>
        <authorList>
            <person name="Tang H."/>
            <person name="Krishnakumar V."/>
            <person name="Bidwell S."/>
            <person name="Rosen B."/>
            <person name="Chan A."/>
            <person name="Zhou S."/>
            <person name="Gentzbittel L."/>
            <person name="Childs K.L."/>
            <person name="Yandell M."/>
            <person name="Gundlach H."/>
            <person name="Mayer K.F."/>
            <person name="Schwartz D.C."/>
            <person name="Town C.D."/>
        </authorList>
    </citation>
    <scope>GENOME REANNOTATION</scope>
    <source>
        <strain evidence="1">A17</strain>
        <strain evidence="2 3">cv. Jemalong A17</strain>
    </source>
</reference>
<sequence length="107" mass="12237">MNHVFEKVSIGFTSQNGSEFNQIEGKIHEVEKNVTQDKSLDENPILLYMKEKSMNKKNAIIIGIVNKIRQAIETFKYQFAVLTNSRISNANINILGKRCDGAIFYVR</sequence>
<proteinExistence type="predicted"/>
<accession>A0A072VM10</accession>
<keyword evidence="3" id="KW-1185">Reference proteome</keyword>
<reference evidence="2" key="3">
    <citation type="submission" date="2015-04" db="UniProtKB">
        <authorList>
            <consortium name="EnsemblPlants"/>
        </authorList>
    </citation>
    <scope>IDENTIFICATION</scope>
    <source>
        <strain evidence="2">cv. Jemalong A17</strain>
    </source>
</reference>
<dbReference type="HOGENOM" id="CLU_2213800_0_0_1"/>
<reference evidence="1 3" key="1">
    <citation type="journal article" date="2011" name="Nature">
        <title>The Medicago genome provides insight into the evolution of rhizobial symbioses.</title>
        <authorList>
            <person name="Young N.D."/>
            <person name="Debelle F."/>
            <person name="Oldroyd G.E."/>
            <person name="Geurts R."/>
            <person name="Cannon S.B."/>
            <person name="Udvardi M.K."/>
            <person name="Benedito V.A."/>
            <person name="Mayer K.F."/>
            <person name="Gouzy J."/>
            <person name="Schoof H."/>
            <person name="Van de Peer Y."/>
            <person name="Proost S."/>
            <person name="Cook D.R."/>
            <person name="Meyers B.C."/>
            <person name="Spannagl M."/>
            <person name="Cheung F."/>
            <person name="De Mita S."/>
            <person name="Krishnakumar V."/>
            <person name="Gundlach H."/>
            <person name="Zhou S."/>
            <person name="Mudge J."/>
            <person name="Bharti A.K."/>
            <person name="Murray J.D."/>
            <person name="Naoumkina M.A."/>
            <person name="Rosen B."/>
            <person name="Silverstein K.A."/>
            <person name="Tang H."/>
            <person name="Rombauts S."/>
            <person name="Zhao P.X."/>
            <person name="Zhou P."/>
            <person name="Barbe V."/>
            <person name="Bardou P."/>
            <person name="Bechner M."/>
            <person name="Bellec A."/>
            <person name="Berger A."/>
            <person name="Berges H."/>
            <person name="Bidwell S."/>
            <person name="Bisseling T."/>
            <person name="Choisne N."/>
            <person name="Couloux A."/>
            <person name="Denny R."/>
            <person name="Deshpande S."/>
            <person name="Dai X."/>
            <person name="Doyle J.J."/>
            <person name="Dudez A.M."/>
            <person name="Farmer A.D."/>
            <person name="Fouteau S."/>
            <person name="Franken C."/>
            <person name="Gibelin C."/>
            <person name="Gish J."/>
            <person name="Goldstein S."/>
            <person name="Gonzalez A.J."/>
            <person name="Green P.J."/>
            <person name="Hallab A."/>
            <person name="Hartog M."/>
            <person name="Hua A."/>
            <person name="Humphray S.J."/>
            <person name="Jeong D.H."/>
            <person name="Jing Y."/>
            <person name="Jocker A."/>
            <person name="Kenton S.M."/>
            <person name="Kim D.J."/>
            <person name="Klee K."/>
            <person name="Lai H."/>
            <person name="Lang C."/>
            <person name="Lin S."/>
            <person name="Macmil S.L."/>
            <person name="Magdelenat G."/>
            <person name="Matthews L."/>
            <person name="McCorrison J."/>
            <person name="Monaghan E.L."/>
            <person name="Mun J.H."/>
            <person name="Najar F.Z."/>
            <person name="Nicholson C."/>
            <person name="Noirot C."/>
            <person name="O'Bleness M."/>
            <person name="Paule C.R."/>
            <person name="Poulain J."/>
            <person name="Prion F."/>
            <person name="Qin B."/>
            <person name="Qu C."/>
            <person name="Retzel E.F."/>
            <person name="Riddle C."/>
            <person name="Sallet E."/>
            <person name="Samain S."/>
            <person name="Samson N."/>
            <person name="Sanders I."/>
            <person name="Saurat O."/>
            <person name="Scarpelli C."/>
            <person name="Schiex T."/>
            <person name="Segurens B."/>
            <person name="Severin A.J."/>
            <person name="Sherrier D.J."/>
            <person name="Shi R."/>
            <person name="Sims S."/>
            <person name="Singer S.R."/>
            <person name="Sinharoy S."/>
            <person name="Sterck L."/>
            <person name="Viollet A."/>
            <person name="Wang B.B."/>
            <person name="Wang K."/>
            <person name="Wang M."/>
            <person name="Wang X."/>
            <person name="Warfsmann J."/>
            <person name="Weissenbach J."/>
            <person name="White D.D."/>
            <person name="White J.D."/>
            <person name="Wiley G.B."/>
            <person name="Wincker P."/>
            <person name="Xing Y."/>
            <person name="Yang L."/>
            <person name="Yao Z."/>
            <person name="Ying F."/>
            <person name="Zhai J."/>
            <person name="Zhou L."/>
            <person name="Zuber A."/>
            <person name="Denarie J."/>
            <person name="Dixon R.A."/>
            <person name="May G.D."/>
            <person name="Schwartz D.C."/>
            <person name="Rogers J."/>
            <person name="Quetier F."/>
            <person name="Town C.D."/>
            <person name="Roe B.A."/>
        </authorList>
    </citation>
    <scope>NUCLEOTIDE SEQUENCE [LARGE SCALE GENOMIC DNA]</scope>
    <source>
        <strain evidence="1">A17</strain>
        <strain evidence="2 3">cv. Jemalong A17</strain>
    </source>
</reference>
<organism evidence="1 3">
    <name type="scientific">Medicago truncatula</name>
    <name type="common">Barrel medic</name>
    <name type="synonym">Medicago tribuloides</name>
    <dbReference type="NCBI Taxonomy" id="3880"/>
    <lineage>
        <taxon>Eukaryota</taxon>
        <taxon>Viridiplantae</taxon>
        <taxon>Streptophyta</taxon>
        <taxon>Embryophyta</taxon>
        <taxon>Tracheophyta</taxon>
        <taxon>Spermatophyta</taxon>
        <taxon>Magnoliopsida</taxon>
        <taxon>eudicotyledons</taxon>
        <taxon>Gunneridae</taxon>
        <taxon>Pentapetalae</taxon>
        <taxon>rosids</taxon>
        <taxon>fabids</taxon>
        <taxon>Fabales</taxon>
        <taxon>Fabaceae</taxon>
        <taxon>Papilionoideae</taxon>
        <taxon>50 kb inversion clade</taxon>
        <taxon>NPAAA clade</taxon>
        <taxon>Hologalegina</taxon>
        <taxon>IRL clade</taxon>
        <taxon>Trifolieae</taxon>
        <taxon>Medicago</taxon>
    </lineage>
</organism>